<dbReference type="EC" id="1.6.5.2" evidence="2"/>
<feature type="domain" description="Flavodoxin-like" evidence="1">
    <location>
        <begin position="4"/>
        <end position="176"/>
    </location>
</feature>
<reference evidence="2" key="1">
    <citation type="submission" date="2016-10" db="EMBL/GenBank/DDBJ databases">
        <title>Sequence of Gallionella enrichment culture.</title>
        <authorList>
            <person name="Poehlein A."/>
            <person name="Muehling M."/>
            <person name="Daniel R."/>
        </authorList>
    </citation>
    <scope>NUCLEOTIDE SEQUENCE</scope>
</reference>
<dbReference type="AlphaFoldDB" id="A0A1J5SDR5"/>
<dbReference type="GO" id="GO:0009055">
    <property type="term" value="F:electron transfer activity"/>
    <property type="evidence" value="ECO:0007669"/>
    <property type="project" value="InterPro"/>
</dbReference>
<dbReference type="InterPro" id="IPR005025">
    <property type="entry name" value="FMN_Rdtase-like_dom"/>
</dbReference>
<dbReference type="PROSITE" id="PS00201">
    <property type="entry name" value="FLAVODOXIN"/>
    <property type="match status" value="1"/>
</dbReference>
<dbReference type="Gene3D" id="3.40.50.360">
    <property type="match status" value="1"/>
</dbReference>
<dbReference type="InterPro" id="IPR008254">
    <property type="entry name" value="Flavodoxin/NO_synth"/>
</dbReference>
<dbReference type="GO" id="GO:0010181">
    <property type="term" value="F:FMN binding"/>
    <property type="evidence" value="ECO:0007669"/>
    <property type="project" value="InterPro"/>
</dbReference>
<protein>
    <submittedName>
        <fullName evidence="2">p-benzoquinone reductase</fullName>
        <ecNumber evidence="2">1.6.5.2</ecNumber>
    </submittedName>
</protein>
<sequence>MVSVVVVYHSGYGHTAKQAQAVATGASAILMAISNEGNLSEAEWATLDAADAIIMGSPTYMGMVSWQFKKFADASSKPWLSQKWKNKIAAGFTNSATMNGDNLSTLHYLFTLAMQHGMIWAGTGLMPSNSKAAQRNDVNYVGSYGGAMSVSPSDASPDEMLPGDLETARQFGKRVAEVAAQWVAGRK</sequence>
<proteinExistence type="predicted"/>
<evidence type="ECO:0000313" key="2">
    <source>
        <dbReference type="EMBL" id="OIQ99819.1"/>
    </source>
</evidence>
<dbReference type="Pfam" id="PF03358">
    <property type="entry name" value="FMN_red"/>
    <property type="match status" value="1"/>
</dbReference>
<accession>A0A1J5SDR5</accession>
<dbReference type="GO" id="GO:0003955">
    <property type="term" value="F:NAD(P)H dehydrogenase (quinone) activity"/>
    <property type="evidence" value="ECO:0007669"/>
    <property type="project" value="UniProtKB-EC"/>
</dbReference>
<dbReference type="SUPFAM" id="SSF52218">
    <property type="entry name" value="Flavoproteins"/>
    <property type="match status" value="1"/>
</dbReference>
<organism evidence="2">
    <name type="scientific">mine drainage metagenome</name>
    <dbReference type="NCBI Taxonomy" id="410659"/>
    <lineage>
        <taxon>unclassified sequences</taxon>
        <taxon>metagenomes</taxon>
        <taxon>ecological metagenomes</taxon>
    </lineage>
</organism>
<evidence type="ECO:0000259" key="1">
    <source>
        <dbReference type="PROSITE" id="PS50902"/>
    </source>
</evidence>
<name>A0A1J5SDR5_9ZZZZ</name>
<dbReference type="GO" id="GO:0016020">
    <property type="term" value="C:membrane"/>
    <property type="evidence" value="ECO:0007669"/>
    <property type="project" value="TreeGrafter"/>
</dbReference>
<comment type="caution">
    <text evidence="2">The sequence shown here is derived from an EMBL/GenBank/DDBJ whole genome shotgun (WGS) entry which is preliminary data.</text>
</comment>
<keyword evidence="2" id="KW-0560">Oxidoreductase</keyword>
<dbReference type="EMBL" id="MLJW01000102">
    <property type="protein sequence ID" value="OIQ99819.1"/>
    <property type="molecule type" value="Genomic_DNA"/>
</dbReference>
<dbReference type="InterPro" id="IPR001226">
    <property type="entry name" value="Flavodoxin_CS"/>
</dbReference>
<dbReference type="PROSITE" id="PS50902">
    <property type="entry name" value="FLAVODOXIN_LIKE"/>
    <property type="match status" value="1"/>
</dbReference>
<dbReference type="PANTHER" id="PTHR30546">
    <property type="entry name" value="FLAVODOXIN-RELATED PROTEIN WRBA-RELATED"/>
    <property type="match status" value="1"/>
</dbReference>
<dbReference type="PANTHER" id="PTHR30546:SF23">
    <property type="entry name" value="FLAVOPROTEIN-LIKE PROTEIN YCP4-RELATED"/>
    <property type="match status" value="1"/>
</dbReference>
<gene>
    <name evidence="2" type="primary">pnpB_5</name>
    <name evidence="2" type="ORF">GALL_182160</name>
</gene>
<dbReference type="InterPro" id="IPR029039">
    <property type="entry name" value="Flavoprotein-like_sf"/>
</dbReference>